<protein>
    <submittedName>
        <fullName evidence="1">Uncharacterized protein</fullName>
    </submittedName>
</protein>
<gene>
    <name evidence="1" type="ORF">LEP1GSC062_4566</name>
</gene>
<dbReference type="AlphaFoldDB" id="V6I1M4"/>
<reference evidence="1" key="1">
    <citation type="submission" date="2013-05" db="EMBL/GenBank/DDBJ databases">
        <authorList>
            <person name="Harkins D.M."/>
            <person name="Durkin A.S."/>
            <person name="Brinkac L.M."/>
            <person name="Haft D.H."/>
            <person name="Selengut J.D."/>
            <person name="Sanka R."/>
            <person name="DePew J."/>
            <person name="Purushe J."/>
            <person name="Hartskeerl R.A."/>
            <person name="Ahmed A."/>
            <person name="van der Linden H."/>
            <person name="Goris M.G.A."/>
            <person name="Vinetz J.M."/>
            <person name="Sutton G.G."/>
            <person name="Nierman W.C."/>
            <person name="Fouts D.E."/>
        </authorList>
    </citation>
    <scope>NUCLEOTIDE SEQUENCE [LARGE SCALE GENOMIC DNA]</scope>
    <source>
        <strain evidence="1">L 60</strain>
    </source>
</reference>
<proteinExistence type="predicted"/>
<evidence type="ECO:0000313" key="2">
    <source>
        <dbReference type="Proteomes" id="UP000018747"/>
    </source>
</evidence>
<dbReference type="EMBL" id="AHMT02000020">
    <property type="protein sequence ID" value="EQA63277.1"/>
    <property type="molecule type" value="Genomic_DNA"/>
</dbReference>
<sequence>MRRILVSENYSRNIYSKEKNRILEYSWILQSKNHSFHPISRIETEKNAKTIRFVFLI</sequence>
<evidence type="ECO:0000313" key="1">
    <source>
        <dbReference type="EMBL" id="EQA63277.1"/>
    </source>
</evidence>
<dbReference type="Proteomes" id="UP000018747">
    <property type="component" value="Unassembled WGS sequence"/>
</dbReference>
<comment type="caution">
    <text evidence="1">The sequence shown here is derived from an EMBL/GenBank/DDBJ whole genome shotgun (WGS) entry which is preliminary data.</text>
</comment>
<organism evidence="1 2">
    <name type="scientific">Leptospira alexanderi serovar Manhao 3 str. L 60</name>
    <dbReference type="NCBI Taxonomy" id="1049759"/>
    <lineage>
        <taxon>Bacteria</taxon>
        <taxon>Pseudomonadati</taxon>
        <taxon>Spirochaetota</taxon>
        <taxon>Spirochaetia</taxon>
        <taxon>Leptospirales</taxon>
        <taxon>Leptospiraceae</taxon>
        <taxon>Leptospira</taxon>
    </lineage>
</organism>
<name>V6I1M4_9LEPT</name>
<accession>V6I1M4</accession>
<keyword evidence="2" id="KW-1185">Reference proteome</keyword>